<comment type="caution">
    <text evidence="2">The sequence shown here is derived from an EMBL/GenBank/DDBJ whole genome shotgun (WGS) entry which is preliminary data.</text>
</comment>
<keyword evidence="3" id="KW-1185">Reference proteome</keyword>
<dbReference type="AlphaFoldDB" id="A0AAV4AAD8"/>
<organism evidence="2 3">
    <name type="scientific">Plakobranchus ocellatus</name>
    <dbReference type="NCBI Taxonomy" id="259542"/>
    <lineage>
        <taxon>Eukaryota</taxon>
        <taxon>Metazoa</taxon>
        <taxon>Spiralia</taxon>
        <taxon>Lophotrochozoa</taxon>
        <taxon>Mollusca</taxon>
        <taxon>Gastropoda</taxon>
        <taxon>Heterobranchia</taxon>
        <taxon>Euthyneura</taxon>
        <taxon>Panpulmonata</taxon>
        <taxon>Sacoglossa</taxon>
        <taxon>Placobranchoidea</taxon>
        <taxon>Plakobranchidae</taxon>
        <taxon>Plakobranchus</taxon>
    </lineage>
</organism>
<protein>
    <submittedName>
        <fullName evidence="2">Uncharacterized protein</fullName>
    </submittedName>
</protein>
<evidence type="ECO:0000313" key="2">
    <source>
        <dbReference type="EMBL" id="GFO03765.1"/>
    </source>
</evidence>
<reference evidence="2 3" key="1">
    <citation type="journal article" date="2021" name="Elife">
        <title>Chloroplast acquisition without the gene transfer in kleptoplastic sea slugs, Plakobranchus ocellatus.</title>
        <authorList>
            <person name="Maeda T."/>
            <person name="Takahashi S."/>
            <person name="Yoshida T."/>
            <person name="Shimamura S."/>
            <person name="Takaki Y."/>
            <person name="Nagai Y."/>
            <person name="Toyoda A."/>
            <person name="Suzuki Y."/>
            <person name="Arimoto A."/>
            <person name="Ishii H."/>
            <person name="Satoh N."/>
            <person name="Nishiyama T."/>
            <person name="Hasebe M."/>
            <person name="Maruyama T."/>
            <person name="Minagawa J."/>
            <person name="Obokata J."/>
            <person name="Shigenobu S."/>
        </authorList>
    </citation>
    <scope>NUCLEOTIDE SEQUENCE [LARGE SCALE GENOMIC DNA]</scope>
</reference>
<dbReference type="Proteomes" id="UP000735302">
    <property type="component" value="Unassembled WGS sequence"/>
</dbReference>
<evidence type="ECO:0000256" key="1">
    <source>
        <dbReference type="SAM" id="MobiDB-lite"/>
    </source>
</evidence>
<feature type="region of interest" description="Disordered" evidence="1">
    <location>
        <begin position="98"/>
        <end position="123"/>
    </location>
</feature>
<proteinExistence type="predicted"/>
<accession>A0AAV4AAD8</accession>
<feature type="compositionally biased region" description="Basic and acidic residues" evidence="1">
    <location>
        <begin position="102"/>
        <end position="120"/>
    </location>
</feature>
<sequence>MRSEPLARGLVWFFNIGSNPPQNCRCRSQDGFAIDCATDAPPLTRDESSLLEMRCSADTREQRKIVQSWTRIGISDLSHGRQLPDQISHRSSEIYGHLLGRGAEKSRGRGTDKPREESRKTLMNHSSSALGIGQVAIINTDDILRVEL</sequence>
<gene>
    <name evidence="2" type="ORF">PoB_003027000</name>
</gene>
<evidence type="ECO:0000313" key="3">
    <source>
        <dbReference type="Proteomes" id="UP000735302"/>
    </source>
</evidence>
<dbReference type="EMBL" id="BLXT01003731">
    <property type="protein sequence ID" value="GFO03765.1"/>
    <property type="molecule type" value="Genomic_DNA"/>
</dbReference>
<name>A0AAV4AAD8_9GAST</name>